<evidence type="ECO:0000256" key="9">
    <source>
        <dbReference type="ARBA" id="ARBA00022857"/>
    </source>
</evidence>
<sequence>MTWNKPMPANPVVAVCGATGAVGREFLQVLHDMDFPAFEVRALASARSAGKTLPFEGCGQVPAGDLVVQEMTPESFQGVDIALFSAGAGVSKAMRQAVVEAGAVMIDNSSAFRMDKDVPLVVPEVNPGDVAWHSGVIANPNCSTIQMVVALKPLYDISPIKRVVVATYQAASGAGAPAMAELYDQTREFLGGTPEDELTVSAFAHRIAFNCIPHIDVFMDDGSTKEEWKMVVETKKIMGDPNIQVSATCVRVPVLRCHGEAINVEFEGDVTVEAARAALEAAPGVTLMDDPEAKSYPMPGLLAGTDGSYVGRLRKDPTVPHGLAFWNVADQIRKGAALNAVQIAQLLLP</sequence>
<dbReference type="InterPro" id="IPR012280">
    <property type="entry name" value="Semialdhyde_DH_dimer_dom"/>
</dbReference>
<feature type="active site" description="Proton acceptor" evidence="15 16">
    <location>
        <position position="258"/>
    </location>
</feature>
<comment type="similarity">
    <text evidence="4 15">Belongs to the aspartate-semialdehyde dehydrogenase family.</text>
</comment>
<feature type="binding site" evidence="15">
    <location>
        <begin position="172"/>
        <end position="173"/>
    </location>
    <ligand>
        <name>NADP(+)</name>
        <dbReference type="ChEBI" id="CHEBI:58349"/>
    </ligand>
</feature>
<evidence type="ECO:0000256" key="6">
    <source>
        <dbReference type="ARBA" id="ARBA00013120"/>
    </source>
</evidence>
<evidence type="ECO:0000256" key="15">
    <source>
        <dbReference type="HAMAP-Rule" id="MF_02121"/>
    </source>
</evidence>
<dbReference type="UniPathway" id="UPA00034">
    <property type="reaction ID" value="UER00016"/>
</dbReference>
<feature type="domain" description="Semialdehyde dehydrogenase NAD-binding" evidence="17">
    <location>
        <begin position="12"/>
        <end position="133"/>
    </location>
</feature>
<evidence type="ECO:0000256" key="16">
    <source>
        <dbReference type="PIRSR" id="PIRSR000148-1"/>
    </source>
</evidence>
<keyword evidence="13 15" id="KW-0486">Methionine biosynthesis</keyword>
<dbReference type="SMART" id="SM00859">
    <property type="entry name" value="Semialdhyde_dh"/>
    <property type="match status" value="1"/>
</dbReference>
<comment type="catalytic activity">
    <reaction evidence="14 15">
        <text>L-aspartate 4-semialdehyde + phosphate + NADP(+) = 4-phospho-L-aspartate + NADPH + H(+)</text>
        <dbReference type="Rhea" id="RHEA:24284"/>
        <dbReference type="ChEBI" id="CHEBI:15378"/>
        <dbReference type="ChEBI" id="CHEBI:43474"/>
        <dbReference type="ChEBI" id="CHEBI:57535"/>
        <dbReference type="ChEBI" id="CHEBI:57783"/>
        <dbReference type="ChEBI" id="CHEBI:58349"/>
        <dbReference type="ChEBI" id="CHEBI:537519"/>
        <dbReference type="EC" id="1.2.1.11"/>
    </reaction>
</comment>
<evidence type="ECO:0000256" key="5">
    <source>
        <dbReference type="ARBA" id="ARBA00011738"/>
    </source>
</evidence>
<comment type="pathway">
    <text evidence="1 15">Amino-acid biosynthesis; L-methionine biosynthesis via de novo pathway; L-homoserine from L-aspartate: step 2/3.</text>
</comment>
<evidence type="ECO:0000256" key="7">
    <source>
        <dbReference type="ARBA" id="ARBA00022605"/>
    </source>
</evidence>
<keyword evidence="10 15" id="KW-0220">Diaminopimelate biosynthesis</keyword>
<protein>
    <recommendedName>
        <fullName evidence="6 15">Aspartate-semialdehyde dehydrogenase</fullName>
        <shortName evidence="15">ASA dehydrogenase</shortName>
        <shortName evidence="15">ASADH</shortName>
        <ecNumber evidence="6 15">1.2.1.11</ecNumber>
    </recommendedName>
    <alternativeName>
        <fullName evidence="15">Aspartate-beta-semialdehyde dehydrogenase</fullName>
    </alternativeName>
</protein>
<dbReference type="GO" id="GO:0051287">
    <property type="term" value="F:NAD binding"/>
    <property type="evidence" value="ECO:0007669"/>
    <property type="project" value="InterPro"/>
</dbReference>
<reference evidence="18" key="1">
    <citation type="submission" date="2018-08" db="EMBL/GenBank/DDBJ databases">
        <title>Murine metabolic-syndrome-specific gut microbial biobank.</title>
        <authorList>
            <person name="Liu C."/>
        </authorList>
    </citation>
    <scope>NUCLEOTIDE SEQUENCE [LARGE SCALE GENOMIC DNA]</scope>
    <source>
        <strain evidence="18">Z82</strain>
    </source>
</reference>
<dbReference type="Gene3D" id="3.30.360.10">
    <property type="entry name" value="Dihydrodipicolinate Reductase, domain 2"/>
    <property type="match status" value="1"/>
</dbReference>
<dbReference type="AlphaFoldDB" id="A0A7C9N9Q9"/>
<dbReference type="EC" id="1.2.1.11" evidence="6 15"/>
<evidence type="ECO:0000256" key="8">
    <source>
        <dbReference type="ARBA" id="ARBA00022697"/>
    </source>
</evidence>
<evidence type="ECO:0000256" key="2">
    <source>
        <dbReference type="ARBA" id="ARBA00005076"/>
    </source>
</evidence>
<evidence type="ECO:0000313" key="18">
    <source>
        <dbReference type="EMBL" id="NBI35385.1"/>
    </source>
</evidence>
<dbReference type="HAMAP" id="MF_02121">
    <property type="entry name" value="ASADH"/>
    <property type="match status" value="1"/>
</dbReference>
<evidence type="ECO:0000256" key="14">
    <source>
        <dbReference type="ARBA" id="ARBA00047891"/>
    </source>
</evidence>
<evidence type="ECO:0000256" key="13">
    <source>
        <dbReference type="ARBA" id="ARBA00023167"/>
    </source>
</evidence>
<feature type="binding site" evidence="15">
    <location>
        <position position="331"/>
    </location>
    <ligand>
        <name>NADP(+)</name>
        <dbReference type="ChEBI" id="CHEBI:58349"/>
    </ligand>
</feature>
<feature type="binding site" evidence="15">
    <location>
        <position position="113"/>
    </location>
    <ligand>
        <name>phosphate</name>
        <dbReference type="ChEBI" id="CHEBI:43474"/>
    </ligand>
</feature>
<organism evidence="18">
    <name type="scientific">Muribaculaceae bacterium Z82</name>
    <dbReference type="NCBI Taxonomy" id="2304548"/>
    <lineage>
        <taxon>Bacteria</taxon>
        <taxon>Pseudomonadati</taxon>
        <taxon>Bacteroidota</taxon>
        <taxon>Bacteroidia</taxon>
        <taxon>Bacteroidales</taxon>
        <taxon>Muribaculaceae</taxon>
    </lineage>
</organism>
<dbReference type="PANTHER" id="PTHR46278:SF2">
    <property type="entry name" value="ASPARTATE-SEMIALDEHYDE DEHYDROGENASE"/>
    <property type="match status" value="1"/>
</dbReference>
<dbReference type="UniPathway" id="UPA00050">
    <property type="reaction ID" value="UER00463"/>
</dbReference>
<dbReference type="InterPro" id="IPR000534">
    <property type="entry name" value="Semialdehyde_DH_NAD-bd"/>
</dbReference>
<dbReference type="InterPro" id="IPR036291">
    <property type="entry name" value="NAD(P)-bd_dom_sf"/>
</dbReference>
<dbReference type="GO" id="GO:0009089">
    <property type="term" value="P:lysine biosynthetic process via diaminopimelate"/>
    <property type="evidence" value="ECO:0007669"/>
    <property type="project" value="UniProtKB-UniRule"/>
</dbReference>
<accession>A0A7C9N9Q9</accession>
<dbReference type="NCBIfam" id="NF011456">
    <property type="entry name" value="PRK14874.1"/>
    <property type="match status" value="1"/>
</dbReference>
<dbReference type="InterPro" id="IPR005986">
    <property type="entry name" value="Asp_semialdehyde_DH_beta"/>
</dbReference>
<evidence type="ECO:0000256" key="12">
    <source>
        <dbReference type="ARBA" id="ARBA00023154"/>
    </source>
</evidence>
<dbReference type="SUPFAM" id="SSF51735">
    <property type="entry name" value="NAD(P)-binding Rossmann-fold domains"/>
    <property type="match status" value="1"/>
</dbReference>
<feature type="binding site" evidence="15">
    <location>
        <position position="251"/>
    </location>
    <ligand>
        <name>substrate</name>
    </ligand>
</feature>
<comment type="subunit">
    <text evidence="5 15">Homodimer.</text>
</comment>
<dbReference type="EMBL" id="QWKH01000112">
    <property type="protein sequence ID" value="NBI35385.1"/>
    <property type="molecule type" value="Genomic_DNA"/>
</dbReference>
<keyword evidence="8 15" id="KW-0791">Threonine biosynthesis</keyword>
<dbReference type="GO" id="GO:0050661">
    <property type="term" value="F:NADP binding"/>
    <property type="evidence" value="ECO:0007669"/>
    <property type="project" value="UniProtKB-UniRule"/>
</dbReference>
<gene>
    <name evidence="15" type="primary">asd</name>
    <name evidence="18" type="ORF">D1639_10190</name>
</gene>
<feature type="binding site" evidence="15">
    <location>
        <begin position="47"/>
        <end position="48"/>
    </location>
    <ligand>
        <name>NADP(+)</name>
        <dbReference type="ChEBI" id="CHEBI:58349"/>
    </ligand>
</feature>
<feature type="binding site" evidence="15">
    <location>
        <begin position="19"/>
        <end position="22"/>
    </location>
    <ligand>
        <name>NADP(+)</name>
        <dbReference type="ChEBI" id="CHEBI:58349"/>
    </ligand>
</feature>
<dbReference type="CDD" id="cd18131">
    <property type="entry name" value="ASADH_C_bac_euk_like"/>
    <property type="match status" value="1"/>
</dbReference>
<dbReference type="GO" id="GO:0046983">
    <property type="term" value="F:protein dimerization activity"/>
    <property type="evidence" value="ECO:0007669"/>
    <property type="project" value="InterPro"/>
</dbReference>
<dbReference type="Pfam" id="PF01118">
    <property type="entry name" value="Semialdhyde_dh"/>
    <property type="match status" value="1"/>
</dbReference>
<feature type="active site" description="Acyl-thioester intermediate" evidence="15 16">
    <location>
        <position position="142"/>
    </location>
</feature>
<proteinExistence type="inferred from homology"/>
<comment type="pathway">
    <text evidence="2 15">Amino-acid biosynthesis; L-lysine biosynthesis via DAP pathway; (S)-tetrahydrodipicolinate from L-aspartate: step 2/4.</text>
</comment>
<dbReference type="Pfam" id="PF02774">
    <property type="entry name" value="Semialdhyde_dhC"/>
    <property type="match status" value="1"/>
</dbReference>
<comment type="caution">
    <text evidence="15">Lacks conserved residue(s) required for the propagation of feature annotation.</text>
</comment>
<keyword evidence="12 15" id="KW-0457">Lysine biosynthesis</keyword>
<dbReference type="PANTHER" id="PTHR46278">
    <property type="entry name" value="DEHYDROGENASE, PUTATIVE-RELATED"/>
    <property type="match status" value="1"/>
</dbReference>
<evidence type="ECO:0000256" key="3">
    <source>
        <dbReference type="ARBA" id="ARBA00005097"/>
    </source>
</evidence>
<evidence type="ECO:0000256" key="4">
    <source>
        <dbReference type="ARBA" id="ARBA00010584"/>
    </source>
</evidence>
<dbReference type="GO" id="GO:0019877">
    <property type="term" value="P:diaminopimelate biosynthetic process"/>
    <property type="evidence" value="ECO:0007669"/>
    <property type="project" value="UniProtKB-UniRule"/>
</dbReference>
<dbReference type="PIRSF" id="PIRSF000148">
    <property type="entry name" value="ASA_dh"/>
    <property type="match status" value="1"/>
</dbReference>
<keyword evidence="7 15" id="KW-0028">Amino-acid biosynthesis</keyword>
<comment type="function">
    <text evidence="15">Catalyzes the NADPH-dependent formation of L-aspartate-semialdehyde (L-ASA) by the reductive dephosphorylation of L-aspartyl-4-phosphate.</text>
</comment>
<dbReference type="GO" id="GO:0071266">
    <property type="term" value="P:'de novo' L-methionine biosynthetic process"/>
    <property type="evidence" value="ECO:0007669"/>
    <property type="project" value="UniProtKB-UniRule"/>
</dbReference>
<dbReference type="SUPFAM" id="SSF55347">
    <property type="entry name" value="Glyceraldehyde-3-phosphate dehydrogenase-like, C-terminal domain"/>
    <property type="match status" value="1"/>
</dbReference>
<dbReference type="GO" id="GO:0009097">
    <property type="term" value="P:isoleucine biosynthetic process"/>
    <property type="evidence" value="ECO:0007669"/>
    <property type="project" value="UniProtKB-UniRule"/>
</dbReference>
<evidence type="ECO:0000256" key="11">
    <source>
        <dbReference type="ARBA" id="ARBA00023002"/>
    </source>
</evidence>
<dbReference type="NCBIfam" id="TIGR01296">
    <property type="entry name" value="asd_B"/>
    <property type="match status" value="1"/>
</dbReference>
<evidence type="ECO:0000256" key="1">
    <source>
        <dbReference type="ARBA" id="ARBA00005021"/>
    </source>
</evidence>
<dbReference type="CDD" id="cd02316">
    <property type="entry name" value="VcASADH2_like_N"/>
    <property type="match status" value="1"/>
</dbReference>
<dbReference type="Gene3D" id="3.40.50.720">
    <property type="entry name" value="NAD(P)-binding Rossmann-like Domain"/>
    <property type="match status" value="1"/>
</dbReference>
<name>A0A7C9N9Q9_9BACT</name>
<comment type="caution">
    <text evidence="18">The sequence shown here is derived from an EMBL/GenBank/DDBJ whole genome shotgun (WGS) entry which is preliminary data.</text>
</comment>
<evidence type="ECO:0000256" key="10">
    <source>
        <dbReference type="ARBA" id="ARBA00022915"/>
    </source>
</evidence>
<comment type="pathway">
    <text evidence="3 15">Amino-acid biosynthesis; L-threonine biosynthesis; L-threonine from L-aspartate: step 2/5.</text>
</comment>
<keyword evidence="9 15" id="KW-0521">NADP</keyword>
<dbReference type="UniPathway" id="UPA00051">
    <property type="reaction ID" value="UER00464"/>
</dbReference>
<keyword evidence="11 15" id="KW-0560">Oxidoreductase</keyword>
<evidence type="ECO:0000259" key="17">
    <source>
        <dbReference type="SMART" id="SM00859"/>
    </source>
</evidence>
<dbReference type="InterPro" id="IPR012080">
    <property type="entry name" value="Asp_semialdehyde_DH"/>
</dbReference>
<dbReference type="GO" id="GO:0009088">
    <property type="term" value="P:threonine biosynthetic process"/>
    <property type="evidence" value="ECO:0007669"/>
    <property type="project" value="UniProtKB-UniRule"/>
</dbReference>
<dbReference type="GO" id="GO:0004073">
    <property type="term" value="F:aspartate-semialdehyde dehydrogenase activity"/>
    <property type="evidence" value="ECO:0007669"/>
    <property type="project" value="UniProtKB-UniRule"/>
</dbReference>
<feature type="binding site" evidence="15">
    <location>
        <position position="169"/>
    </location>
    <ligand>
        <name>substrate</name>
    </ligand>
</feature>